<sequence length="591" mass="64043">MTRKTFLYEIAMGVNVEWANLGDGADCTKWNLIFKYRDGSERVEFLHWRGNTTLQAQNQLAERLLAEIQGMVAQAKAITLKYDQGTSAFAPKPADTSAVEASASYDGSAIDTVAAALKREAKDLDKREDAIKKREVELMVQQKQLDAAGPYQQVRYHDPRTGLPTSDVFPTSSARRPLYPASQGLSNPLYVARDYAPADVCDLALKPTEVISGQCIQIASDTDSQAEKPTGEWTLSPEGMTQLKAKMGKSIAAARSISQTPDRVTEQECVQIEPESAGDNSHCAMSKVYNKAKVLTKAFDEEIAARSLQKAAGGMPVSARFDRFPPTSDINNSSAQEPGVANNYWAKMKANNAKETSKAVENKVTAVRQPLDAAQFGYRGHFRSAAGGPGTAVQKPHFPATQLQAVAGGSLPTAYDTISQFLSLNAPARGGIDHWSKIDGNKKSSWNTVMPVSNAPMPSIDPSYSTAAFGKGNTLTRWAEPPAAEISQRANIHAAEKQTALDPWAGSPAPLRFAQTWADRQHGGVNPNTPTASFNQAAVDEEDTYASGDEHGNDDEHCSDHENDDDAYGSGDEYCTDQGNDDDEDETIYSF</sequence>
<protein>
    <submittedName>
        <fullName evidence="1">Uncharacterized protein</fullName>
    </submittedName>
</protein>
<organism evidence="1 2">
    <name type="scientific">Vermiconidia calcicola</name>
    <dbReference type="NCBI Taxonomy" id="1690605"/>
    <lineage>
        <taxon>Eukaryota</taxon>
        <taxon>Fungi</taxon>
        <taxon>Dikarya</taxon>
        <taxon>Ascomycota</taxon>
        <taxon>Pezizomycotina</taxon>
        <taxon>Dothideomycetes</taxon>
        <taxon>Dothideomycetidae</taxon>
        <taxon>Mycosphaerellales</taxon>
        <taxon>Extremaceae</taxon>
        <taxon>Vermiconidia</taxon>
    </lineage>
</organism>
<name>A0ACC3NVK3_9PEZI</name>
<proteinExistence type="predicted"/>
<dbReference type="Proteomes" id="UP001281147">
    <property type="component" value="Unassembled WGS sequence"/>
</dbReference>
<accession>A0ACC3NVK3</accession>
<reference evidence="1" key="1">
    <citation type="submission" date="2023-07" db="EMBL/GenBank/DDBJ databases">
        <title>Black Yeasts Isolated from many extreme environments.</title>
        <authorList>
            <person name="Coleine C."/>
            <person name="Stajich J.E."/>
            <person name="Selbmann L."/>
        </authorList>
    </citation>
    <scope>NUCLEOTIDE SEQUENCE</scope>
    <source>
        <strain evidence="1">CCFEE 5714</strain>
    </source>
</reference>
<gene>
    <name evidence="1" type="ORF">LTR37_001437</name>
</gene>
<dbReference type="EMBL" id="JAUTXU010000007">
    <property type="protein sequence ID" value="KAK3723953.1"/>
    <property type="molecule type" value="Genomic_DNA"/>
</dbReference>
<comment type="caution">
    <text evidence="1">The sequence shown here is derived from an EMBL/GenBank/DDBJ whole genome shotgun (WGS) entry which is preliminary data.</text>
</comment>
<keyword evidence="2" id="KW-1185">Reference proteome</keyword>
<evidence type="ECO:0000313" key="1">
    <source>
        <dbReference type="EMBL" id="KAK3723953.1"/>
    </source>
</evidence>
<evidence type="ECO:0000313" key="2">
    <source>
        <dbReference type="Proteomes" id="UP001281147"/>
    </source>
</evidence>